<feature type="domain" description="Glycosyl hydrolase family 13 catalytic" evidence="10">
    <location>
        <begin position="69"/>
        <end position="542"/>
    </location>
</feature>
<feature type="transmembrane region" description="Helical" evidence="8">
    <location>
        <begin position="2504"/>
        <end position="2523"/>
    </location>
</feature>
<evidence type="ECO:0000256" key="5">
    <source>
        <dbReference type="ARBA" id="ARBA00023316"/>
    </source>
</evidence>
<evidence type="ECO:0000313" key="12">
    <source>
        <dbReference type="Proteomes" id="UP000578531"/>
    </source>
</evidence>
<dbReference type="GO" id="GO:0009277">
    <property type="term" value="C:fungal-type cell wall"/>
    <property type="evidence" value="ECO:0007669"/>
    <property type="project" value="TreeGrafter"/>
</dbReference>
<dbReference type="InterPro" id="IPR006047">
    <property type="entry name" value="GH13_cat_dom"/>
</dbReference>
<dbReference type="EMBL" id="JACCJC010000005">
    <property type="protein sequence ID" value="KAF6239704.1"/>
    <property type="molecule type" value="Genomic_DNA"/>
</dbReference>
<dbReference type="Pfam" id="PF00128">
    <property type="entry name" value="Alpha-amylase"/>
    <property type="match status" value="1"/>
</dbReference>
<feature type="transmembrane region" description="Helical" evidence="8">
    <location>
        <begin position="2188"/>
        <end position="2205"/>
    </location>
</feature>
<dbReference type="EC" id="2.4.1.183" evidence="2"/>
<feature type="transmembrane region" description="Helical" evidence="8">
    <location>
        <begin position="2319"/>
        <end position="2345"/>
    </location>
</feature>
<feature type="region of interest" description="Disordered" evidence="7">
    <location>
        <begin position="1689"/>
        <end position="1807"/>
    </location>
</feature>
<organism evidence="11 12">
    <name type="scientific">Letharia columbiana</name>
    <dbReference type="NCBI Taxonomy" id="112416"/>
    <lineage>
        <taxon>Eukaryota</taxon>
        <taxon>Fungi</taxon>
        <taxon>Dikarya</taxon>
        <taxon>Ascomycota</taxon>
        <taxon>Pezizomycotina</taxon>
        <taxon>Lecanoromycetes</taxon>
        <taxon>OSLEUM clade</taxon>
        <taxon>Lecanoromycetidae</taxon>
        <taxon>Lecanorales</taxon>
        <taxon>Lecanorineae</taxon>
        <taxon>Parmeliaceae</taxon>
        <taxon>Letharia</taxon>
    </lineage>
</organism>
<keyword evidence="4" id="KW-0808">Transferase</keyword>
<dbReference type="InterPro" id="IPR058658">
    <property type="entry name" value="Mok11-13/Ags1-like_Ig_2"/>
</dbReference>
<keyword evidence="9" id="KW-0732">Signal</keyword>
<feature type="region of interest" description="Disordered" evidence="7">
    <location>
        <begin position="1840"/>
        <end position="1934"/>
    </location>
</feature>
<gene>
    <name evidence="11" type="ORF">HO173_002250</name>
</gene>
<dbReference type="InterPro" id="IPR058655">
    <property type="entry name" value="Mok11-14/Ags1-like"/>
</dbReference>
<dbReference type="FunFam" id="3.40.50.2000:FF:000058">
    <property type="entry name" value="Alpha-1,3-glucan synthase Ags1"/>
    <property type="match status" value="1"/>
</dbReference>
<dbReference type="Gene3D" id="3.20.20.80">
    <property type="entry name" value="Glycosidases"/>
    <property type="match status" value="1"/>
</dbReference>
<dbReference type="InterPro" id="IPR058659">
    <property type="entry name" value="Mok11-13/Ags1-like_CBM"/>
</dbReference>
<keyword evidence="12" id="KW-1185">Reference proteome</keyword>
<dbReference type="InterPro" id="IPR058657">
    <property type="entry name" value="Mok11-13/Ags1-like_Ig"/>
</dbReference>
<evidence type="ECO:0000256" key="7">
    <source>
        <dbReference type="SAM" id="MobiDB-lite"/>
    </source>
</evidence>
<feature type="compositionally biased region" description="Polar residues" evidence="7">
    <location>
        <begin position="1891"/>
        <end position="1901"/>
    </location>
</feature>
<evidence type="ECO:0000256" key="3">
    <source>
        <dbReference type="ARBA" id="ARBA00022676"/>
    </source>
</evidence>
<keyword evidence="8" id="KW-0472">Membrane</keyword>
<dbReference type="Proteomes" id="UP000578531">
    <property type="component" value="Unassembled WGS sequence"/>
</dbReference>
<feature type="transmembrane region" description="Helical" evidence="8">
    <location>
        <begin position="2212"/>
        <end position="2231"/>
    </location>
</feature>
<feature type="transmembrane region" description="Helical" evidence="8">
    <location>
        <begin position="2368"/>
        <end position="2388"/>
    </location>
</feature>
<dbReference type="Pfam" id="PF26114">
    <property type="entry name" value="Ig_2_Mok13"/>
    <property type="match status" value="1"/>
</dbReference>
<dbReference type="GO" id="GO:0047657">
    <property type="term" value="F:alpha-1,3-glucan synthase activity"/>
    <property type="evidence" value="ECO:0007669"/>
    <property type="project" value="UniProtKB-EC"/>
</dbReference>
<comment type="catalytic activity">
    <reaction evidence="6">
        <text>[(1-&gt;3)-alpha-D-glucosyl](n) + UDP-alpha-D-glucose = [(1-&gt;3)-alpha-D-glucosyl](n+1) + UDP + H(+)</text>
        <dbReference type="Rhea" id="RHEA:19749"/>
        <dbReference type="Rhea" id="RHEA-COMP:11150"/>
        <dbReference type="Rhea" id="RHEA-COMP:11151"/>
        <dbReference type="ChEBI" id="CHEBI:15378"/>
        <dbReference type="ChEBI" id="CHEBI:28100"/>
        <dbReference type="ChEBI" id="CHEBI:58223"/>
        <dbReference type="ChEBI" id="CHEBI:58885"/>
        <dbReference type="EC" id="2.4.1.183"/>
    </reaction>
</comment>
<evidence type="ECO:0000256" key="9">
    <source>
        <dbReference type="SAM" id="SignalP"/>
    </source>
</evidence>
<dbReference type="InterPro" id="IPR017853">
    <property type="entry name" value="GH"/>
</dbReference>
<evidence type="ECO:0000256" key="4">
    <source>
        <dbReference type="ARBA" id="ARBA00022679"/>
    </source>
</evidence>
<feature type="chain" id="PRO_5034567874" description="alpha-1,3-glucan synthase" evidence="9">
    <location>
        <begin position="26"/>
        <end position="2578"/>
    </location>
</feature>
<comment type="caution">
    <text evidence="11">The sequence shown here is derived from an EMBL/GenBank/DDBJ whole genome shotgun (WGS) entry which is preliminary data.</text>
</comment>
<dbReference type="OrthoDB" id="512920at2759"/>
<feature type="transmembrane region" description="Helical" evidence="8">
    <location>
        <begin position="2400"/>
        <end position="2421"/>
    </location>
</feature>
<evidence type="ECO:0000259" key="10">
    <source>
        <dbReference type="SMART" id="SM00642"/>
    </source>
</evidence>
<dbReference type="SUPFAM" id="SSF51445">
    <property type="entry name" value="(Trans)glycosidases"/>
    <property type="match status" value="1"/>
</dbReference>
<evidence type="ECO:0000256" key="1">
    <source>
        <dbReference type="ARBA" id="ARBA00006122"/>
    </source>
</evidence>
<dbReference type="InterPro" id="IPR001296">
    <property type="entry name" value="Glyco_trans_1"/>
</dbReference>
<proteinExistence type="inferred from homology"/>
<evidence type="ECO:0000256" key="6">
    <source>
        <dbReference type="ARBA" id="ARBA00048960"/>
    </source>
</evidence>
<dbReference type="InterPro" id="IPR013534">
    <property type="entry name" value="Starch_synth_cat_dom"/>
</dbReference>
<dbReference type="GO" id="GO:0070600">
    <property type="term" value="P:fungal-type cell wall (1-&gt;3)-alpha-glucan biosynthetic process"/>
    <property type="evidence" value="ECO:0007669"/>
    <property type="project" value="TreeGrafter"/>
</dbReference>
<keyword evidence="8" id="KW-1133">Transmembrane helix</keyword>
<feature type="transmembrane region" description="Helical" evidence="8">
    <location>
        <begin position="2243"/>
        <end position="2266"/>
    </location>
</feature>
<keyword evidence="3" id="KW-0328">Glycosyltransferase</keyword>
<name>A0A8H6G3K8_9LECA</name>
<dbReference type="Pfam" id="PF26108">
    <property type="entry name" value="GH_Mok13"/>
    <property type="match status" value="1"/>
</dbReference>
<keyword evidence="5" id="KW-0961">Cell wall biogenesis/degradation</keyword>
<dbReference type="SUPFAM" id="SSF53756">
    <property type="entry name" value="UDP-Glycosyltransferase/glycogen phosphorylase"/>
    <property type="match status" value="1"/>
</dbReference>
<feature type="region of interest" description="Disordered" evidence="7">
    <location>
        <begin position="1947"/>
        <end position="2011"/>
    </location>
</feature>
<dbReference type="InterPro" id="IPR058654">
    <property type="entry name" value="Mok11-14/Ags1-like_TM"/>
</dbReference>
<feature type="compositionally biased region" description="Low complexity" evidence="7">
    <location>
        <begin position="1766"/>
        <end position="1783"/>
    </location>
</feature>
<feature type="compositionally biased region" description="Low complexity" evidence="7">
    <location>
        <begin position="1964"/>
        <end position="1980"/>
    </location>
</feature>
<dbReference type="CDD" id="cd03791">
    <property type="entry name" value="GT5_Glycogen_synthase_DULL1-like"/>
    <property type="match status" value="1"/>
</dbReference>
<evidence type="ECO:0000256" key="2">
    <source>
        <dbReference type="ARBA" id="ARBA00012688"/>
    </source>
</evidence>
<dbReference type="Pfam" id="PF26122">
    <property type="entry name" value="CBM_Mok13"/>
    <property type="match status" value="1"/>
</dbReference>
<dbReference type="InterPro" id="IPR058656">
    <property type="entry name" value="Mok11-13/Ags1-like_GH"/>
</dbReference>
<sequence>MFEASCIRPLAVIVALLTGASLCIQYDPEQVLWNLNQNQTATNVTDYWGQWENHTYTPSPDNWRFPFYTLMLDRFVNGDPTNDNINGTAWEHDLTGTQLRHGGDIQGLVDTLDYVAGMGIKAVYFAGSPMINFPWGSDGFSPLDLTLLDAHFATIDIWRRCIDEMHARGMYVLIDNTFGTLGDLIGFEGNLNVSTPLNYGEWNAQWKTSRRYHDFDFDNTELDICDVEYPRWYNDYGEQVTGNGSEYLVGCRDSEFDQYGDIAAFDIYPEWQRQISKFASVQDRLREWKPSVLTKIEHLSCLQIAMLDIDGFRIDKGQQVTVDAAGHWSNSIRACASSLGRRIFSYQYVIPCGHNSLVANSSNQGEIVSGNAFGAVYLGRGKEPSMALNDTTKAVQLTTETADDSLFIRDAGQNAFDAACFHYSTYRSLMRILGMDGNLFATGESPTDFIVAWKTFIQTNDMINANTGKFDPRHMYGSQNQDNFRWPTIVNGTQRQILGNFITTLLLPGIPLLEWGEEQAYYVMDNTANNYVFGRQPMSSATAWQDHGCYSVGNAKFENWPPGNYTNGCKDDWNSLDHRDPSHPIRNLITTMYEMRQRYPVLTDGFYLETISLQTHPIYLPGSFGTPTETGLWSVRRSGWPNVQDFTTEGQKLQDVWLLFSNEGTEVPYIFDCSNNATGLLAPYANGTTVKNLFYPYDEVKLGSTPEYLELDNATEVNGCVGEMTMDAYGFKAYVPIAQWLRPSPVVTKFNPGHDARLLSNQTVPIELYFSDEMDCSNMQNAITITSTTEDGSVASIDNSSVSCQMVNDTTARVSQYTGTVTSQIPAVWRIAGNLLNVSDGVHQVNIANATTAVGNTSTNAVHHFLLRVGHIDNPMVFTRTANYSNSLLHKDTNGALYISHKAAGADLFRYSTNWQSSWSEWLPYKGGNTTIEKQPWSGTKAQAWTGDHLTVEYWSQKTGSSNHQQQGDLVGSNEKARRYPHFFMHGAFNQYGYDSGLSQTMVQNSSGLWEWDFMTEWPNDFQVSVWGADPSGQPDLTRAFGDVDGDGVLDLLSPVSLLKNVVEITDYPPSPHVAYRVGVNDADLRYTVTPIGSRARQAVIYCLLVAIPILTSCLGVWMYLWVFYDVKLNKVGRSEKMGILPIAMREKMQGHLSKLPDNASAFFKKPNSEQPSIMVNASRKTILIATMEYDIDDWDIKIKIGGLGVMAQTMGKHLEHQDLIWVVPCVQGIDYPVDQRAKPMTITVLEQEYNVEVQYHHLRNITYVLLDAPVFRQQTKADPYPARMDDIDSAVYYSAWNQCIAEAMRRFPIDLYHINDYHGAVAPLHLLPRVIPCCLSLHNAEFQGLWPVRTPSEFDEVCKIYNLRPEVVSDYVQFGEVFNLLHAGASYLRVWQKGYGAAGVSEKYGKRSFARYPILWGLDKVGSLPNPDPTDTEGWDKQLPDIKSITVDETFETSRGALKRQAQEWANLATDPDAELFVFVGRWSVQKGVDLIADVFPAILEDHSHVQLICIGPVIDLHGKFAALKLARLMELYPDRVFSKPEFTALPPFIFSGAEFALIPSRDEPFGLVAVEFGRKGALGVGARVGGLGNMPGWWYTIESTTSKHLISQFKMAIEGALASKKSVRATMRARSAKQRFPIAQWQEDLSIMQDTAIRLNQKAAFKQRDKIARYSGTVSGVSTPSRILRGQWSMPSTAPHSPFPSALPSGTTTRATSPVREAKSGPLSLGLRFGPGHVPTRDIRKRNRLSKSRAGSRPPSIGPRSGRSTSANTAANTATNTAVNSRVGSRTSSPAGMGRFRLRSRSRVPDEHTISMAEHAPDMPPLPEDLTSAGGRKVSRFTEGAHGDIVTIPNDQPSQGDIGRFDFANPDGNSAQRRIMSGGNTPRGARTPRANSTRRNSMSGDDYETDLTDVDERNVDEYLLSPEEQESSRRDRRLARLKLSFAAHQAGHAPDGGASLQIPTLASRPASPGSTSSSNSSPPGTPRPEQFLIESGSGSSSSGNPEETPLAPSSNYLSLGSVLQGKKDYKLQSVEPFFTDPTGLYYNAFEKKLEKLNGKSSEGPLCIEDYLTSSEKDWFSRFRNVKMGKSAAASPASSVFRLPLINERMVPSAVTSTAELEHFDAHNNAHGQYLLNDDYKPPTRIKKFLLRRIGEWPVYSFLLAFGQIIAANSYQITLLTGEVGQAAEKLYIIASIYLASSILWWTLFRTCKSVYVLATPFAFYGLAFFLLGLAPCAKTAVSRGWVQNVATAFYAMASSSGAFFFSLNFGSEGSVPVATWAFRACVIQGSQQIYVVFLWFWGSQLTNQTVNGIVSANLAIYGPLLTAIATPIAILLWVIGIALFLGLPDYYRQAPGQIPSFYKSVMRRKIVLWFFVTVLIQNFFLSAPYGRNWRYLWSSAHAPTWMVVLLVFGFFVGVWALLLGIFSRASLRHSWILPMFAVGLGAPRWCQMLWATSGMGSWVPWAGSPLAGALAGRSLWLWLGTLDAIQGVGFGMILLQTLTRFHVVFALVCAQVLGSVATIVARACAPDATGPGPIFPNLATSLHGLREAWFWVGLIAQIIVCAGFFRWFRKEQLTKP</sequence>
<feature type="transmembrane region" description="Helical" evidence="8">
    <location>
        <begin position="2433"/>
        <end position="2453"/>
    </location>
</feature>
<dbReference type="GeneID" id="59283924"/>
<keyword evidence="8" id="KW-0812">Transmembrane</keyword>
<dbReference type="Pfam" id="PF26127">
    <property type="entry name" value="12TM_Mok13"/>
    <property type="match status" value="1"/>
</dbReference>
<dbReference type="RefSeq" id="XP_037168979.1">
    <property type="nucleotide sequence ID" value="XM_037304184.1"/>
</dbReference>
<reference evidence="11 12" key="1">
    <citation type="journal article" date="2020" name="Genomics">
        <title>Complete, high-quality genomes from long-read metagenomic sequencing of two wolf lichen thalli reveals enigmatic genome architecture.</title>
        <authorList>
            <person name="McKenzie S.K."/>
            <person name="Walston R.F."/>
            <person name="Allen J.L."/>
        </authorList>
    </citation>
    <scope>NUCLEOTIDE SEQUENCE [LARGE SCALE GENOMIC DNA]</scope>
    <source>
        <strain evidence="11">WasteWater2</strain>
    </source>
</reference>
<protein>
    <recommendedName>
        <fullName evidence="2">alpha-1,3-glucan synthase</fullName>
        <ecNumber evidence="2">2.4.1.183</ecNumber>
    </recommendedName>
</protein>
<dbReference type="FunFam" id="3.40.50.2000:FF:000052">
    <property type="entry name" value="Alpha-1,3-glucan synthase Ags2"/>
    <property type="match status" value="1"/>
</dbReference>
<evidence type="ECO:0000256" key="8">
    <source>
        <dbReference type="SAM" id="Phobius"/>
    </source>
</evidence>
<feature type="transmembrane region" description="Helical" evidence="8">
    <location>
        <begin position="2278"/>
        <end position="2299"/>
    </location>
</feature>
<evidence type="ECO:0000313" key="11">
    <source>
        <dbReference type="EMBL" id="KAF6239704.1"/>
    </source>
</evidence>
<dbReference type="Pfam" id="PF00534">
    <property type="entry name" value="Glycos_transf_1"/>
    <property type="match status" value="1"/>
</dbReference>
<comment type="similarity">
    <text evidence="1">Belongs to the glycosyltransferase group 1 family.</text>
</comment>
<feature type="transmembrane region" description="Helical" evidence="8">
    <location>
        <begin position="2477"/>
        <end position="2497"/>
    </location>
</feature>
<dbReference type="Pfam" id="PF08323">
    <property type="entry name" value="Glyco_transf_5"/>
    <property type="match status" value="1"/>
</dbReference>
<dbReference type="Gene3D" id="3.40.50.2000">
    <property type="entry name" value="Glycogen Phosphorylase B"/>
    <property type="match status" value="2"/>
</dbReference>
<dbReference type="SMART" id="SM00642">
    <property type="entry name" value="Aamy"/>
    <property type="match status" value="1"/>
</dbReference>
<feature type="region of interest" description="Disordered" evidence="7">
    <location>
        <begin position="1813"/>
        <end position="1832"/>
    </location>
</feature>
<feature type="transmembrane region" description="Helical" evidence="8">
    <location>
        <begin position="2550"/>
        <end position="2570"/>
    </location>
</feature>
<accession>A0A8H6G3K8</accession>
<dbReference type="PANTHER" id="PTHR47182:SF2">
    <property type="entry name" value="CELL WALL ALPHA-1,3-GLUCAN SYNTHASE AGS1"/>
    <property type="match status" value="1"/>
</dbReference>
<dbReference type="PANTHER" id="PTHR47182">
    <property type="entry name" value="CELL WALL ALPHA-1,3-GLUCAN SYNTHASE AGS1-RELATED"/>
    <property type="match status" value="1"/>
</dbReference>
<dbReference type="Pfam" id="PF26111">
    <property type="entry name" value="Ig_Mok13"/>
    <property type="match status" value="1"/>
</dbReference>
<feature type="signal peptide" evidence="9">
    <location>
        <begin position="1"/>
        <end position="25"/>
    </location>
</feature>